<evidence type="ECO:0000313" key="12">
    <source>
        <dbReference type="RefSeq" id="XP_065655938.1"/>
    </source>
</evidence>
<accession>A0ABM4C305</accession>
<dbReference type="Proteomes" id="UP001652625">
    <property type="component" value="Chromosome 06"/>
</dbReference>
<dbReference type="PRINTS" id="PR01001">
    <property type="entry name" value="FADG3PDH"/>
</dbReference>
<dbReference type="Pfam" id="PF01266">
    <property type="entry name" value="DAO"/>
    <property type="match status" value="1"/>
</dbReference>
<dbReference type="RefSeq" id="XP_065655937.1">
    <property type="nucleotide sequence ID" value="XM_065799865.1"/>
</dbReference>
<dbReference type="InterPro" id="IPR031656">
    <property type="entry name" value="DAO_C"/>
</dbReference>
<dbReference type="Gene3D" id="3.30.9.10">
    <property type="entry name" value="D-Amino Acid Oxidase, subunit A, domain 2"/>
    <property type="match status" value="1"/>
</dbReference>
<dbReference type="PANTHER" id="PTHR11985">
    <property type="entry name" value="GLYCEROL-3-PHOSPHATE DEHYDROGENASE"/>
    <property type="match status" value="1"/>
</dbReference>
<gene>
    <name evidence="11 12 13" type="primary">LOC100203459</name>
</gene>
<name>A0ABM4C305_HYDVU</name>
<comment type="catalytic activity">
    <reaction evidence="7">
        <text>a quinone + sn-glycerol 3-phosphate = dihydroxyacetone phosphate + a quinol</text>
        <dbReference type="Rhea" id="RHEA:18977"/>
        <dbReference type="ChEBI" id="CHEBI:24646"/>
        <dbReference type="ChEBI" id="CHEBI:57597"/>
        <dbReference type="ChEBI" id="CHEBI:57642"/>
        <dbReference type="ChEBI" id="CHEBI:132124"/>
        <dbReference type="EC" id="1.1.5.3"/>
    </reaction>
</comment>
<evidence type="ECO:0000256" key="5">
    <source>
        <dbReference type="ARBA" id="ARBA00022827"/>
    </source>
</evidence>
<proteinExistence type="inferred from homology"/>
<dbReference type="InterPro" id="IPR000447">
    <property type="entry name" value="G3P_DH_FAD-dep"/>
</dbReference>
<comment type="cofactor">
    <cofactor evidence="1 7">
        <name>FAD</name>
        <dbReference type="ChEBI" id="CHEBI:57692"/>
    </cofactor>
</comment>
<dbReference type="PANTHER" id="PTHR11985:SF15">
    <property type="entry name" value="GLYCEROL-3-PHOSPHATE DEHYDROGENASE, MITOCHONDRIAL"/>
    <property type="match status" value="1"/>
</dbReference>
<evidence type="ECO:0000313" key="13">
    <source>
        <dbReference type="RefSeq" id="XP_065655939.1"/>
    </source>
</evidence>
<keyword evidence="10" id="KW-1185">Reference proteome</keyword>
<dbReference type="SUPFAM" id="SSF54373">
    <property type="entry name" value="FAD-linked reductases, C-terminal domain"/>
    <property type="match status" value="1"/>
</dbReference>
<dbReference type="Gene3D" id="3.50.50.60">
    <property type="entry name" value="FAD/NAD(P)-binding domain"/>
    <property type="match status" value="1"/>
</dbReference>
<comment type="similarity">
    <text evidence="2 7">Belongs to the FAD-dependent glycerol-3-phosphate dehydrogenase family.</text>
</comment>
<feature type="domain" description="Alpha-glycerophosphate oxidase C-terminal" evidence="9">
    <location>
        <begin position="456"/>
        <end position="578"/>
    </location>
</feature>
<dbReference type="InterPro" id="IPR038299">
    <property type="entry name" value="DAO_C_sf"/>
</dbReference>
<keyword evidence="6 7" id="KW-0560">Oxidoreductase</keyword>
<organism evidence="10 13">
    <name type="scientific">Hydra vulgaris</name>
    <name type="common">Hydra</name>
    <name type="synonym">Hydra attenuata</name>
    <dbReference type="NCBI Taxonomy" id="6087"/>
    <lineage>
        <taxon>Eukaryota</taxon>
        <taxon>Metazoa</taxon>
        <taxon>Cnidaria</taxon>
        <taxon>Hydrozoa</taxon>
        <taxon>Hydroidolina</taxon>
        <taxon>Anthoathecata</taxon>
        <taxon>Aplanulata</taxon>
        <taxon>Hydridae</taxon>
        <taxon>Hydra</taxon>
    </lineage>
</organism>
<dbReference type="InterPro" id="IPR036188">
    <property type="entry name" value="FAD/NAD-bd_sf"/>
</dbReference>
<reference evidence="11 12" key="1">
    <citation type="submission" date="2025-05" db="UniProtKB">
        <authorList>
            <consortium name="RefSeq"/>
        </authorList>
    </citation>
    <scope>IDENTIFICATION</scope>
</reference>
<feature type="domain" description="FAD dependent oxidoreductase" evidence="8">
    <location>
        <begin position="71"/>
        <end position="435"/>
    </location>
</feature>
<dbReference type="Pfam" id="PF16901">
    <property type="entry name" value="DAO_C"/>
    <property type="match status" value="1"/>
</dbReference>
<dbReference type="RefSeq" id="XP_065655939.1">
    <property type="nucleotide sequence ID" value="XM_065799867.1"/>
</dbReference>
<dbReference type="RefSeq" id="XP_065655938.1">
    <property type="nucleotide sequence ID" value="XM_065799866.1"/>
</dbReference>
<evidence type="ECO:0000259" key="9">
    <source>
        <dbReference type="Pfam" id="PF16901"/>
    </source>
</evidence>
<evidence type="ECO:0000313" key="11">
    <source>
        <dbReference type="RefSeq" id="XP_065655937.1"/>
    </source>
</evidence>
<sequence length="595" mass="66678">MVNMLLVAKKGFGLGISALLVYKFKEYITEKPILNPVASEALSVNLSLSIKKSLPSRIELLSLMKSGSEYDILVIGGGATGCGVALDACTRGLKTALVEKGDYSSGTSSRSTKLIHGGVRYLQSAIMNFDKEQYHLVKEALHERAVILKNAPNASETLPILLPLYKWWQVPYFWIGIKMYDLVAGRELMKKSYYISKEKVLEQFPMLKKENLCGGIVYFDGQQDDARMNLLLALTAIRSGATCLNHVEVIDLLTNQDNEVCGAHVKDKFTGEEWYIKAKCVVNATGPFTDVIRKMDDKSSKSICQPASGVHIVLPDYYCSRKMGLIDPSTSDGRVIFFLPWQGRTIVGTTDKKCELTETPVPTQEDIDFIIKEVSKYFSDFKVRHEDVLSSWSGIRPLVLDPSSPDTQSLSRNHVVHVSDNKLVTIAGGKWTTYRAMARDAVDAVISLNNFIASKCVTEKLFLEGAEGWHLTQYIKLIQKYGLDSDVAEYLSRAYGNRAYEIAELATKNNSGQRLVHNFPYIQAEIDYSVNEEYACTAVDFLARRIRLAFLDVSAANSILPFVVTKMGDQLDWNKERRKKEIEDAKRFLLTMAIK</sequence>
<evidence type="ECO:0000256" key="2">
    <source>
        <dbReference type="ARBA" id="ARBA00007330"/>
    </source>
</evidence>
<dbReference type="InterPro" id="IPR006076">
    <property type="entry name" value="FAD-dep_OxRdtase"/>
</dbReference>
<evidence type="ECO:0000256" key="1">
    <source>
        <dbReference type="ARBA" id="ARBA00001974"/>
    </source>
</evidence>
<dbReference type="Gene3D" id="1.10.8.870">
    <property type="entry name" value="Alpha-glycerophosphate oxidase, cap domain"/>
    <property type="match status" value="1"/>
</dbReference>
<dbReference type="GeneID" id="100203459"/>
<evidence type="ECO:0000313" key="10">
    <source>
        <dbReference type="Proteomes" id="UP001652625"/>
    </source>
</evidence>
<dbReference type="EC" id="1.1.5.3" evidence="3 7"/>
<protein>
    <recommendedName>
        <fullName evidence="3 7">Glycerol-3-phosphate dehydrogenase</fullName>
        <ecNumber evidence="3 7">1.1.5.3</ecNumber>
    </recommendedName>
</protein>
<evidence type="ECO:0000259" key="8">
    <source>
        <dbReference type="Pfam" id="PF01266"/>
    </source>
</evidence>
<evidence type="ECO:0000256" key="6">
    <source>
        <dbReference type="ARBA" id="ARBA00023002"/>
    </source>
</evidence>
<dbReference type="PROSITE" id="PS00978">
    <property type="entry name" value="FAD_G3PDH_2"/>
    <property type="match status" value="1"/>
</dbReference>
<evidence type="ECO:0000256" key="7">
    <source>
        <dbReference type="RuleBase" id="RU361217"/>
    </source>
</evidence>
<evidence type="ECO:0000256" key="3">
    <source>
        <dbReference type="ARBA" id="ARBA00013029"/>
    </source>
</evidence>
<keyword evidence="4 7" id="KW-0285">Flavoprotein</keyword>
<dbReference type="SUPFAM" id="SSF51905">
    <property type="entry name" value="FAD/NAD(P)-binding domain"/>
    <property type="match status" value="1"/>
</dbReference>
<keyword evidence="5" id="KW-0274">FAD</keyword>
<evidence type="ECO:0000256" key="4">
    <source>
        <dbReference type="ARBA" id="ARBA00022630"/>
    </source>
</evidence>
<dbReference type="PROSITE" id="PS00977">
    <property type="entry name" value="FAD_G3PDH_1"/>
    <property type="match status" value="1"/>
</dbReference>